<evidence type="ECO:0000313" key="1">
    <source>
        <dbReference type="EMBL" id="CAF1496020.1"/>
    </source>
</evidence>
<dbReference type="AlphaFoldDB" id="A0A815ST82"/>
<reference evidence="1" key="1">
    <citation type="submission" date="2021-02" db="EMBL/GenBank/DDBJ databases">
        <authorList>
            <person name="Nowell W R."/>
        </authorList>
    </citation>
    <scope>NUCLEOTIDE SEQUENCE</scope>
</reference>
<dbReference type="EMBL" id="CAJNOJ010000609">
    <property type="protein sequence ID" value="CAF1496020.1"/>
    <property type="molecule type" value="Genomic_DNA"/>
</dbReference>
<sequence length="81" mass="9353">MSPTAPVEFLLSIMNEELKQKFETFNVELLQNIQIVFNVCTEYLTELSKSVTNDEQIIGDHRNIERIISKLKQLQNSLGNL</sequence>
<accession>A0A815ST82</accession>
<proteinExistence type="predicted"/>
<gene>
    <name evidence="1" type="ORF">EDS130_LOCUS42321</name>
</gene>
<evidence type="ECO:0000313" key="2">
    <source>
        <dbReference type="Proteomes" id="UP000663852"/>
    </source>
</evidence>
<name>A0A815ST82_ADIRI</name>
<comment type="caution">
    <text evidence="1">The sequence shown here is derived from an EMBL/GenBank/DDBJ whole genome shotgun (WGS) entry which is preliminary data.</text>
</comment>
<dbReference type="Proteomes" id="UP000663852">
    <property type="component" value="Unassembled WGS sequence"/>
</dbReference>
<organism evidence="1 2">
    <name type="scientific">Adineta ricciae</name>
    <name type="common">Rotifer</name>
    <dbReference type="NCBI Taxonomy" id="249248"/>
    <lineage>
        <taxon>Eukaryota</taxon>
        <taxon>Metazoa</taxon>
        <taxon>Spiralia</taxon>
        <taxon>Gnathifera</taxon>
        <taxon>Rotifera</taxon>
        <taxon>Eurotatoria</taxon>
        <taxon>Bdelloidea</taxon>
        <taxon>Adinetida</taxon>
        <taxon>Adinetidae</taxon>
        <taxon>Adineta</taxon>
    </lineage>
</organism>
<protein>
    <submittedName>
        <fullName evidence="1">Uncharacterized protein</fullName>
    </submittedName>
</protein>